<dbReference type="PROSITE" id="PS50157">
    <property type="entry name" value="ZINC_FINGER_C2H2_2"/>
    <property type="match status" value="2"/>
</dbReference>
<dbReference type="AlphaFoldDB" id="A0A8H4BEQ2"/>
<keyword evidence="4" id="KW-0862">Zinc</keyword>
<dbReference type="GO" id="GO:0005634">
    <property type="term" value="C:nucleus"/>
    <property type="evidence" value="ECO:0007669"/>
    <property type="project" value="UniProtKB-ARBA"/>
</dbReference>
<dbReference type="InterPro" id="IPR036236">
    <property type="entry name" value="Znf_C2H2_sf"/>
</dbReference>
<dbReference type="GO" id="GO:0008270">
    <property type="term" value="F:zinc ion binding"/>
    <property type="evidence" value="ECO:0007669"/>
    <property type="project" value="UniProtKB-KW"/>
</dbReference>
<dbReference type="GO" id="GO:0000978">
    <property type="term" value="F:RNA polymerase II cis-regulatory region sequence-specific DNA binding"/>
    <property type="evidence" value="ECO:0007669"/>
    <property type="project" value="TreeGrafter"/>
</dbReference>
<evidence type="ECO:0000256" key="3">
    <source>
        <dbReference type="ARBA" id="ARBA00022771"/>
    </source>
</evidence>
<feature type="compositionally biased region" description="Basic residues" evidence="6">
    <location>
        <begin position="406"/>
        <end position="417"/>
    </location>
</feature>
<accession>A0A8H4BEQ2</accession>
<evidence type="ECO:0000313" key="8">
    <source>
        <dbReference type="EMBL" id="KAF1800739.1"/>
    </source>
</evidence>
<keyword evidence="3 5" id="KW-0863">Zinc-finger</keyword>
<feature type="compositionally biased region" description="Polar residues" evidence="6">
    <location>
        <begin position="249"/>
        <end position="258"/>
    </location>
</feature>
<evidence type="ECO:0000256" key="1">
    <source>
        <dbReference type="ARBA" id="ARBA00022723"/>
    </source>
</evidence>
<name>A0A8H4BEQ2_MUCCL</name>
<dbReference type="PROSITE" id="PS00028">
    <property type="entry name" value="ZINC_FINGER_C2H2_1"/>
    <property type="match status" value="2"/>
</dbReference>
<evidence type="ECO:0000256" key="6">
    <source>
        <dbReference type="SAM" id="MobiDB-lite"/>
    </source>
</evidence>
<dbReference type="Gene3D" id="3.30.160.60">
    <property type="entry name" value="Classic Zinc Finger"/>
    <property type="match status" value="3"/>
</dbReference>
<evidence type="ECO:0000256" key="2">
    <source>
        <dbReference type="ARBA" id="ARBA00022737"/>
    </source>
</evidence>
<reference evidence="8 9" key="1">
    <citation type="submission" date="2019-09" db="EMBL/GenBank/DDBJ databases">
        <authorList>
            <consortium name="DOE Joint Genome Institute"/>
            <person name="Mondo S.J."/>
            <person name="Navarro-Mendoza M.I."/>
            <person name="Perez-Arques C."/>
            <person name="Panchal S."/>
            <person name="Nicolas F.E."/>
            <person name="Ganguly P."/>
            <person name="Pangilinan J."/>
            <person name="Grigoriev I."/>
            <person name="Heitman J."/>
            <person name="Sanya K."/>
            <person name="Garre V."/>
        </authorList>
    </citation>
    <scope>NUCLEOTIDE SEQUENCE [LARGE SCALE GENOMIC DNA]</scope>
    <source>
        <strain evidence="8 9">MU402</strain>
    </source>
</reference>
<feature type="region of interest" description="Disordered" evidence="6">
    <location>
        <begin position="398"/>
        <end position="417"/>
    </location>
</feature>
<dbReference type="SUPFAM" id="SSF57667">
    <property type="entry name" value="beta-beta-alpha zinc fingers"/>
    <property type="match status" value="3"/>
</dbReference>
<dbReference type="PANTHER" id="PTHR19818:SF139">
    <property type="entry name" value="PAIR-RULE PROTEIN ODD-PAIRED"/>
    <property type="match status" value="1"/>
</dbReference>
<keyword evidence="1" id="KW-0479">Metal-binding</keyword>
<sequence length="417" mass="47473">MNNWGNSHCFNANVTSSPCANSMSTPEAYYSPNQNQMELIQQPEYWYQQQQRGISPSSSGLSREDSYSPCSTPMFHLDDTHAMNPPAPALPLSSSCSSQFMPLIDPMVYSNNNNNNNNTQATTAAVSSYQQPMMMPLLEHQEAQAHHEKLLSHYNDHASMMAATDMNNTYMTYTTLRSPTSPIISNMYPMNATPMPPSNNMYVSYHNNYSSQQQLGYTHHSLPAPLLQQHTYGQHPVYNSYPDNVKYAPQQQQPSHLMTTTTEGVSSSPSTTSSYSSSSSNNSMHMSTLRHKQNNNDTQNGFPCLIPECNKLFSRPYNLKSHMRTHTHERPYECTYKPCAWKFARPHDLKRHELQHTGQKPHGCRFCHRRFARSDALKRHWKVDINCAQALKQETAMNGGREVQMRRKKAKKSSTSK</sequence>
<protein>
    <recommendedName>
        <fullName evidence="7">C2H2-type domain-containing protein</fullName>
    </recommendedName>
</protein>
<feature type="region of interest" description="Disordered" evidence="6">
    <location>
        <begin position="246"/>
        <end position="296"/>
    </location>
</feature>
<keyword evidence="2" id="KW-0677">Repeat</keyword>
<feature type="domain" description="C2H2-type" evidence="7">
    <location>
        <begin position="302"/>
        <end position="331"/>
    </location>
</feature>
<evidence type="ECO:0000259" key="7">
    <source>
        <dbReference type="PROSITE" id="PS50157"/>
    </source>
</evidence>
<feature type="domain" description="C2H2-type" evidence="7">
    <location>
        <begin position="332"/>
        <end position="361"/>
    </location>
</feature>
<feature type="compositionally biased region" description="Polar residues" evidence="6">
    <location>
        <begin position="52"/>
        <end position="61"/>
    </location>
</feature>
<evidence type="ECO:0000313" key="9">
    <source>
        <dbReference type="Proteomes" id="UP000469890"/>
    </source>
</evidence>
<evidence type="ECO:0000256" key="4">
    <source>
        <dbReference type="ARBA" id="ARBA00022833"/>
    </source>
</evidence>
<dbReference type="GO" id="GO:0000981">
    <property type="term" value="F:DNA-binding transcription factor activity, RNA polymerase II-specific"/>
    <property type="evidence" value="ECO:0007669"/>
    <property type="project" value="TreeGrafter"/>
</dbReference>
<dbReference type="Proteomes" id="UP000469890">
    <property type="component" value="Unassembled WGS sequence"/>
</dbReference>
<dbReference type="FunFam" id="3.30.160.60:FF:000007">
    <property type="entry name" value="Basic krueppel-like factor 3"/>
    <property type="match status" value="1"/>
</dbReference>
<dbReference type="Pfam" id="PF00096">
    <property type="entry name" value="zf-C2H2"/>
    <property type="match status" value="1"/>
</dbReference>
<evidence type="ECO:0000256" key="5">
    <source>
        <dbReference type="PROSITE-ProRule" id="PRU00042"/>
    </source>
</evidence>
<dbReference type="InterPro" id="IPR013087">
    <property type="entry name" value="Znf_C2H2_type"/>
</dbReference>
<feature type="compositionally biased region" description="Low complexity" evidence="6">
    <location>
        <begin position="259"/>
        <end position="287"/>
    </location>
</feature>
<gene>
    <name evidence="8" type="ORF">FB192DRAFT_1382113</name>
</gene>
<dbReference type="InterPro" id="IPR050329">
    <property type="entry name" value="GLI_C2H2-zinc-finger"/>
</dbReference>
<organism evidence="8 9">
    <name type="scientific">Mucor circinelloides f. lusitanicus</name>
    <name type="common">Mucor racemosus var. lusitanicus</name>
    <dbReference type="NCBI Taxonomy" id="29924"/>
    <lineage>
        <taxon>Eukaryota</taxon>
        <taxon>Fungi</taxon>
        <taxon>Fungi incertae sedis</taxon>
        <taxon>Mucoromycota</taxon>
        <taxon>Mucoromycotina</taxon>
        <taxon>Mucoromycetes</taxon>
        <taxon>Mucorales</taxon>
        <taxon>Mucorineae</taxon>
        <taxon>Mucoraceae</taxon>
        <taxon>Mucor</taxon>
    </lineage>
</organism>
<dbReference type="GO" id="GO:0045944">
    <property type="term" value="P:positive regulation of transcription by RNA polymerase II"/>
    <property type="evidence" value="ECO:0007669"/>
    <property type="project" value="UniProtKB-ARBA"/>
</dbReference>
<feature type="region of interest" description="Disordered" evidence="6">
    <location>
        <begin position="47"/>
        <end position="68"/>
    </location>
</feature>
<proteinExistence type="predicted"/>
<dbReference type="SMART" id="SM00355">
    <property type="entry name" value="ZnF_C2H2"/>
    <property type="match status" value="3"/>
</dbReference>
<dbReference type="PANTHER" id="PTHR19818">
    <property type="entry name" value="ZINC FINGER PROTEIN ZIC AND GLI"/>
    <property type="match status" value="1"/>
</dbReference>
<comment type="caution">
    <text evidence="8">The sequence shown here is derived from an EMBL/GenBank/DDBJ whole genome shotgun (WGS) entry which is preliminary data.</text>
</comment>
<dbReference type="EMBL" id="JAAECE010000005">
    <property type="protein sequence ID" value="KAF1800739.1"/>
    <property type="molecule type" value="Genomic_DNA"/>
</dbReference>